<dbReference type="SUPFAM" id="SSF53474">
    <property type="entry name" value="alpha/beta-Hydrolases"/>
    <property type="match status" value="1"/>
</dbReference>
<dbReference type="Proteomes" id="UP000004474">
    <property type="component" value="Unassembled WGS sequence"/>
</dbReference>
<dbReference type="RefSeq" id="WP_007924888.1">
    <property type="nucleotide sequence ID" value="NZ_PIPF01000009.1"/>
</dbReference>
<dbReference type="PRINTS" id="PR00111">
    <property type="entry name" value="ABHYDROLASE"/>
</dbReference>
<dbReference type="PANTHER" id="PTHR43798:SF33">
    <property type="entry name" value="HYDROLASE, PUTATIVE (AFU_ORTHOLOGUE AFUA_2G14860)-RELATED"/>
    <property type="match status" value="1"/>
</dbReference>
<dbReference type="InterPro" id="IPR050266">
    <property type="entry name" value="AB_hydrolase_sf"/>
</dbReference>
<gene>
    <name evidence="2" type="ORF">B277_02798</name>
    <name evidence="3" type="ORF">CWN80_09800</name>
</gene>
<dbReference type="PATRIC" id="fig|1210046.3.peg.541"/>
<dbReference type="STRING" id="1210046.B277_02798"/>
<evidence type="ECO:0000259" key="1">
    <source>
        <dbReference type="Pfam" id="PF12697"/>
    </source>
</evidence>
<dbReference type="GO" id="GO:0016787">
    <property type="term" value="F:hydrolase activity"/>
    <property type="evidence" value="ECO:0007669"/>
    <property type="project" value="UniProtKB-KW"/>
</dbReference>
<dbReference type="OrthoDB" id="5422338at2"/>
<dbReference type="PANTHER" id="PTHR43798">
    <property type="entry name" value="MONOACYLGLYCEROL LIPASE"/>
    <property type="match status" value="1"/>
</dbReference>
<dbReference type="InterPro" id="IPR029058">
    <property type="entry name" value="AB_hydrolase_fold"/>
</dbReference>
<comment type="caution">
    <text evidence="2">The sequence shown here is derived from an EMBL/GenBank/DDBJ whole genome shotgun (WGS) entry which is preliminary data.</text>
</comment>
<keyword evidence="2" id="KW-0378">Hydrolase</keyword>
<evidence type="ECO:0000313" key="3">
    <source>
        <dbReference type="EMBL" id="RWU83080.1"/>
    </source>
</evidence>
<dbReference type="eggNOG" id="COG2267">
    <property type="taxonomic scope" value="Bacteria"/>
</dbReference>
<feature type="domain" description="AB hydrolase-1" evidence="1">
    <location>
        <begin position="35"/>
        <end position="278"/>
    </location>
</feature>
<accession>K1E0F5</accession>
<dbReference type="Pfam" id="PF12697">
    <property type="entry name" value="Abhydrolase_6"/>
    <property type="match status" value="1"/>
</dbReference>
<dbReference type="GO" id="GO:0016020">
    <property type="term" value="C:membrane"/>
    <property type="evidence" value="ECO:0007669"/>
    <property type="project" value="TreeGrafter"/>
</dbReference>
<name>K1E0F5_9MICO</name>
<dbReference type="Gene3D" id="3.40.50.1820">
    <property type="entry name" value="alpha/beta hydrolase"/>
    <property type="match status" value="1"/>
</dbReference>
<reference evidence="2 4" key="2">
    <citation type="journal article" date="2012" name="J. Bacteriol.">
        <title>Genome Sequence of Janibacter hoylei MTCC8307, Isolated from the Stratospheric Air.</title>
        <authorList>
            <person name="Pawar S.P."/>
            <person name="Dhotre D.P."/>
            <person name="Shetty S.A."/>
            <person name="Chowdhury S.P."/>
            <person name="Chaudhari B.L."/>
            <person name="Shouche Y.S."/>
        </authorList>
    </citation>
    <scope>NUCLEOTIDE SEQUENCE [LARGE SCALE GENOMIC DNA]</scope>
    <source>
        <strain evidence="2 4">PVAS-1</strain>
    </source>
</reference>
<reference evidence="3 5" key="1">
    <citation type="journal article" date="2009" name="Int. J. Syst. Evol. Microbiol.">
        <title>Janibacter hoylei sp. nov., Bacillus isronensis sp. nov. and Bacillus aryabhattai sp. nov., isolated from cryotubes used for collecting air from the upper atmosphere.</title>
        <authorList>
            <person name="Shivaji S."/>
            <person name="Chaturvedi P."/>
            <person name="Begum Z."/>
            <person name="Pindi P.K."/>
            <person name="Manorama R."/>
            <person name="Padmanaban D.A."/>
            <person name="Shouche Y.S."/>
            <person name="Pawar S."/>
            <person name="Vaishampayan P."/>
            <person name="Dutt C.B."/>
            <person name="Datta G.N."/>
            <person name="Manchanda R.K."/>
            <person name="Rao U.R."/>
            <person name="Bhargava P.M."/>
            <person name="Narlikar J.V."/>
        </authorList>
    </citation>
    <scope>NUCLEOTIDE SEQUENCE [LARGE SCALE GENOMIC DNA]</scope>
    <source>
        <strain evidence="3 5">PVAS-1</strain>
    </source>
</reference>
<protein>
    <submittedName>
        <fullName evidence="2">Alpha/beta hydrolase</fullName>
    </submittedName>
</protein>
<dbReference type="EMBL" id="ALWX01000010">
    <property type="protein sequence ID" value="EKA62305.1"/>
    <property type="molecule type" value="Genomic_DNA"/>
</dbReference>
<evidence type="ECO:0000313" key="5">
    <source>
        <dbReference type="Proteomes" id="UP000288711"/>
    </source>
</evidence>
<dbReference type="EMBL" id="PIPF01000009">
    <property type="protein sequence ID" value="RWU83080.1"/>
    <property type="molecule type" value="Genomic_DNA"/>
</dbReference>
<evidence type="ECO:0000313" key="4">
    <source>
        <dbReference type="Proteomes" id="UP000004474"/>
    </source>
</evidence>
<proteinExistence type="predicted"/>
<dbReference type="AlphaFoldDB" id="K1E0F5"/>
<organism evidence="2 4">
    <name type="scientific">Janibacter hoylei PVAS-1</name>
    <dbReference type="NCBI Taxonomy" id="1210046"/>
    <lineage>
        <taxon>Bacteria</taxon>
        <taxon>Bacillati</taxon>
        <taxon>Actinomycetota</taxon>
        <taxon>Actinomycetes</taxon>
        <taxon>Micrococcales</taxon>
        <taxon>Intrasporangiaceae</taxon>
        <taxon>Janibacter</taxon>
    </lineage>
</organism>
<evidence type="ECO:0000313" key="2">
    <source>
        <dbReference type="EMBL" id="EKA62305.1"/>
    </source>
</evidence>
<dbReference type="InterPro" id="IPR000073">
    <property type="entry name" value="AB_hydrolase_1"/>
</dbReference>
<dbReference type="Proteomes" id="UP000288711">
    <property type="component" value="Unassembled WGS sequence"/>
</dbReference>
<reference evidence="3" key="3">
    <citation type="submission" date="2017-11" db="EMBL/GenBank/DDBJ databases">
        <authorList>
            <person name="Seuylemezian A."/>
            <person name="Cooper K."/>
            <person name="Vaishampayan P."/>
        </authorList>
    </citation>
    <scope>NUCLEOTIDE SEQUENCE</scope>
    <source>
        <strain evidence="3">PVAS-1</strain>
    </source>
</reference>
<keyword evidence="5" id="KW-1185">Reference proteome</keyword>
<sequence>MSTTAPVSTVVAPDGARLAVREHAPRSGSAEGPTLVLAHGWCLAAETWDPVVAELQRRRPHLRVITYDQPGHGRSTPGRSRSVSLLDLGAALREVLVESAPDGDVVLGGHSMGGMTVLALAQIDPELFRRRVRGAALVGTAAHLGRRRPVPGEGLAMALLGRLPASARGLPTTPRLTAANLFGDDPDPVAVRATARLTSSTRANVVADWHRAIGGLDFREHLAPFAGVRTAVLTGSRDRLTPVSAGRRLAAGIPGADFWSVTGVGHMITYEAPGLVADKIELLLDAEPASQRA</sequence>